<evidence type="ECO:0000259" key="1">
    <source>
        <dbReference type="SMART" id="SM00670"/>
    </source>
</evidence>
<feature type="domain" description="PIN" evidence="1">
    <location>
        <begin position="1"/>
        <end position="119"/>
    </location>
</feature>
<dbReference type="CDD" id="cd09854">
    <property type="entry name" value="PIN_VapC-like"/>
    <property type="match status" value="1"/>
</dbReference>
<dbReference type="STRING" id="1969733.B5V00_14400"/>
<name>A0A1X0XSZ7_9BACT</name>
<protein>
    <submittedName>
        <fullName evidence="2">Twitching motility protein PilT</fullName>
    </submittedName>
</protein>
<evidence type="ECO:0000313" key="2">
    <source>
        <dbReference type="EMBL" id="ORJ56042.1"/>
    </source>
</evidence>
<keyword evidence="3" id="KW-1185">Reference proteome</keyword>
<accession>A0A1X0XSZ7</accession>
<dbReference type="SMART" id="SM00670">
    <property type="entry name" value="PINc"/>
    <property type="match status" value="1"/>
</dbReference>
<reference evidence="2 3" key="1">
    <citation type="submission" date="2017-03" db="EMBL/GenBank/DDBJ databases">
        <title>Genome sequence of Geothermobacter sp. EPR-M, Deep-Sea Iron Reducer.</title>
        <authorList>
            <person name="Tully B."/>
            <person name="Savalia P."/>
            <person name="Abuyen K."/>
            <person name="Baughan C."/>
            <person name="Romero E."/>
            <person name="Ronkowski C."/>
            <person name="Torres B."/>
            <person name="Tremblay J."/>
            <person name="Trujillo A."/>
            <person name="Tyler M."/>
            <person name="Perez-Rodriguez I."/>
            <person name="Amend J."/>
        </authorList>
    </citation>
    <scope>NUCLEOTIDE SEQUENCE [LARGE SCALE GENOMIC DNA]</scope>
    <source>
        <strain evidence="2 3">EPR-M</strain>
    </source>
</reference>
<organism evidence="2 3">
    <name type="scientific">Geothermobacter hydrogeniphilus</name>
    <dbReference type="NCBI Taxonomy" id="1969733"/>
    <lineage>
        <taxon>Bacteria</taxon>
        <taxon>Pseudomonadati</taxon>
        <taxon>Thermodesulfobacteriota</taxon>
        <taxon>Desulfuromonadia</taxon>
        <taxon>Desulfuromonadales</taxon>
        <taxon>Geothermobacteraceae</taxon>
        <taxon>Geothermobacter</taxon>
    </lineage>
</organism>
<comment type="caution">
    <text evidence="2">The sequence shown here is derived from an EMBL/GenBank/DDBJ whole genome shotgun (WGS) entry which is preliminary data.</text>
</comment>
<dbReference type="Pfam" id="PF13470">
    <property type="entry name" value="PIN_3"/>
    <property type="match status" value="1"/>
</dbReference>
<dbReference type="SUPFAM" id="SSF88723">
    <property type="entry name" value="PIN domain-like"/>
    <property type="match status" value="1"/>
</dbReference>
<dbReference type="InterPro" id="IPR002716">
    <property type="entry name" value="PIN_dom"/>
</dbReference>
<dbReference type="OrthoDB" id="3232645at2"/>
<dbReference type="InterPro" id="IPR029060">
    <property type="entry name" value="PIN-like_dom_sf"/>
</dbReference>
<sequence>MKVLIDTNVVLDLLLDREPFVADAAEVFARIERCQWQGYLCATTLTTIHYLVGREVGGQRARIAVGKLLSLCEVAPVTRQVLEGALRSGFADFEDAVLHEAAKAVQADVIMTRNQKDFKPATLPVVGPDELLGR</sequence>
<dbReference type="RefSeq" id="WP_085011522.1">
    <property type="nucleotide sequence ID" value="NZ_NAAD01000023.1"/>
</dbReference>
<evidence type="ECO:0000313" key="3">
    <source>
        <dbReference type="Proteomes" id="UP000193136"/>
    </source>
</evidence>
<dbReference type="Proteomes" id="UP000193136">
    <property type="component" value="Unassembled WGS sequence"/>
</dbReference>
<dbReference type="EMBL" id="NAAD01000023">
    <property type="protein sequence ID" value="ORJ56042.1"/>
    <property type="molecule type" value="Genomic_DNA"/>
</dbReference>
<dbReference type="AlphaFoldDB" id="A0A1X0XSZ7"/>
<proteinExistence type="predicted"/>
<gene>
    <name evidence="2" type="ORF">B5V00_14400</name>
</gene>
<dbReference type="Gene3D" id="3.40.50.1010">
    <property type="entry name" value="5'-nuclease"/>
    <property type="match status" value="1"/>
</dbReference>